<comment type="caution">
    <text evidence="1">The sequence shown here is derived from an EMBL/GenBank/DDBJ whole genome shotgun (WGS) entry which is preliminary data.</text>
</comment>
<sequence length="85" mass="9535">MLTTKEYRAAFKGSGSECIRSCCGSLQRFPPSPGRDAAATLKRGIRKRSCHYTNDDITKQLSKREMQNLEVMPGESVSQQTLFSF</sequence>
<accession>A0A151MSE1</accession>
<gene>
    <name evidence="1" type="ORF">Y1Q_0013466</name>
</gene>
<organism evidence="1 2">
    <name type="scientific">Alligator mississippiensis</name>
    <name type="common">American alligator</name>
    <dbReference type="NCBI Taxonomy" id="8496"/>
    <lineage>
        <taxon>Eukaryota</taxon>
        <taxon>Metazoa</taxon>
        <taxon>Chordata</taxon>
        <taxon>Craniata</taxon>
        <taxon>Vertebrata</taxon>
        <taxon>Euteleostomi</taxon>
        <taxon>Archelosauria</taxon>
        <taxon>Archosauria</taxon>
        <taxon>Crocodylia</taxon>
        <taxon>Alligatoridae</taxon>
        <taxon>Alligatorinae</taxon>
        <taxon>Alligator</taxon>
    </lineage>
</organism>
<evidence type="ECO:0000313" key="1">
    <source>
        <dbReference type="EMBL" id="KYO27444.1"/>
    </source>
</evidence>
<protein>
    <submittedName>
        <fullName evidence="1">Uncharacterized protein</fullName>
    </submittedName>
</protein>
<evidence type="ECO:0000313" key="2">
    <source>
        <dbReference type="Proteomes" id="UP000050525"/>
    </source>
</evidence>
<dbReference type="Proteomes" id="UP000050525">
    <property type="component" value="Unassembled WGS sequence"/>
</dbReference>
<dbReference type="AlphaFoldDB" id="A0A151MSE1"/>
<dbReference type="EMBL" id="AKHW03005173">
    <property type="protein sequence ID" value="KYO27444.1"/>
    <property type="molecule type" value="Genomic_DNA"/>
</dbReference>
<proteinExistence type="predicted"/>
<keyword evidence="2" id="KW-1185">Reference proteome</keyword>
<reference evidence="1 2" key="1">
    <citation type="journal article" date="2012" name="Genome Biol.">
        <title>Sequencing three crocodilian genomes to illuminate the evolution of archosaurs and amniotes.</title>
        <authorList>
            <person name="St John J.A."/>
            <person name="Braun E.L."/>
            <person name="Isberg S.R."/>
            <person name="Miles L.G."/>
            <person name="Chong A.Y."/>
            <person name="Gongora J."/>
            <person name="Dalzell P."/>
            <person name="Moran C."/>
            <person name="Bed'hom B."/>
            <person name="Abzhanov A."/>
            <person name="Burgess S.C."/>
            <person name="Cooksey A.M."/>
            <person name="Castoe T.A."/>
            <person name="Crawford N.G."/>
            <person name="Densmore L.D."/>
            <person name="Drew J.C."/>
            <person name="Edwards S.V."/>
            <person name="Faircloth B.C."/>
            <person name="Fujita M.K."/>
            <person name="Greenwold M.J."/>
            <person name="Hoffmann F.G."/>
            <person name="Howard J.M."/>
            <person name="Iguchi T."/>
            <person name="Janes D.E."/>
            <person name="Khan S.Y."/>
            <person name="Kohno S."/>
            <person name="de Koning A.J."/>
            <person name="Lance S.L."/>
            <person name="McCarthy F.M."/>
            <person name="McCormack J.E."/>
            <person name="Merchant M.E."/>
            <person name="Peterson D.G."/>
            <person name="Pollock D.D."/>
            <person name="Pourmand N."/>
            <person name="Raney B.J."/>
            <person name="Roessler K.A."/>
            <person name="Sanford J.R."/>
            <person name="Sawyer R.H."/>
            <person name="Schmidt C.J."/>
            <person name="Triplett E.W."/>
            <person name="Tuberville T.D."/>
            <person name="Venegas-Anaya M."/>
            <person name="Howard J.T."/>
            <person name="Jarvis E.D."/>
            <person name="Guillette L.J.Jr."/>
            <person name="Glenn T.C."/>
            <person name="Green R.E."/>
            <person name="Ray D.A."/>
        </authorList>
    </citation>
    <scope>NUCLEOTIDE SEQUENCE [LARGE SCALE GENOMIC DNA]</scope>
    <source>
        <strain evidence="1">KSC_2009_1</strain>
    </source>
</reference>
<name>A0A151MSE1_ALLMI</name>